<gene>
    <name evidence="1" type="ORF">EZS27_003605</name>
</gene>
<dbReference type="AlphaFoldDB" id="A0A5J4SUX9"/>
<comment type="caution">
    <text evidence="1">The sequence shown here is derived from an EMBL/GenBank/DDBJ whole genome shotgun (WGS) entry which is preliminary data.</text>
</comment>
<proteinExistence type="predicted"/>
<protein>
    <submittedName>
        <fullName evidence="1">Uncharacterized protein</fullName>
    </submittedName>
</protein>
<sequence length="138" mass="15102">MTQPADKHAQICSLLFFPLSGVTAETTPGTPYIRITGTGEKIDFATAEFSETAEENGQPIEQDFKATVTNTGTDVYIRLQNLLATYGLLRIDYTNQTRHIIGTPDAPVFISLKQSGTVATLTLSFIRTSPEFSKILLT</sequence>
<reference evidence="1" key="1">
    <citation type="submission" date="2019-03" db="EMBL/GenBank/DDBJ databases">
        <title>Single cell metagenomics reveals metabolic interactions within the superorganism composed of flagellate Streblomastix strix and complex community of Bacteroidetes bacteria on its surface.</title>
        <authorList>
            <person name="Treitli S.C."/>
            <person name="Kolisko M."/>
            <person name="Husnik F."/>
            <person name="Keeling P."/>
            <person name="Hampl V."/>
        </authorList>
    </citation>
    <scope>NUCLEOTIDE SEQUENCE</scope>
    <source>
        <strain evidence="1">STM</strain>
    </source>
</reference>
<dbReference type="EMBL" id="SNRY01000056">
    <property type="protein sequence ID" value="KAA6349005.1"/>
    <property type="molecule type" value="Genomic_DNA"/>
</dbReference>
<accession>A0A5J4SUX9</accession>
<organism evidence="1">
    <name type="scientific">termite gut metagenome</name>
    <dbReference type="NCBI Taxonomy" id="433724"/>
    <lineage>
        <taxon>unclassified sequences</taxon>
        <taxon>metagenomes</taxon>
        <taxon>organismal metagenomes</taxon>
    </lineage>
</organism>
<name>A0A5J4SUX9_9ZZZZ</name>
<evidence type="ECO:0000313" key="1">
    <source>
        <dbReference type="EMBL" id="KAA6349005.1"/>
    </source>
</evidence>